<feature type="compositionally biased region" description="Polar residues" evidence="1">
    <location>
        <begin position="1"/>
        <end position="18"/>
    </location>
</feature>
<dbReference type="EMBL" id="CAKOFQ010007385">
    <property type="protein sequence ID" value="CAH1999976.1"/>
    <property type="molecule type" value="Genomic_DNA"/>
</dbReference>
<evidence type="ECO:0000256" key="1">
    <source>
        <dbReference type="SAM" id="MobiDB-lite"/>
    </source>
</evidence>
<feature type="region of interest" description="Disordered" evidence="1">
    <location>
        <begin position="1"/>
        <end position="23"/>
    </location>
</feature>
<comment type="caution">
    <text evidence="2">The sequence shown here is derived from an EMBL/GenBank/DDBJ whole genome shotgun (WGS) entry which is preliminary data.</text>
</comment>
<dbReference type="AlphaFoldDB" id="A0A9P0LN31"/>
<sequence length="86" mass="9532">MNLSSSTTAKSIGHSSWTDGRPRGLILSRNFWIHSLKPTDTIENIQKMETTSVLQPTATEESILLLNAMTNPAPCCWPLISTQHHS</sequence>
<organism evidence="2 3">
    <name type="scientific">Acanthoscelides obtectus</name>
    <name type="common">Bean weevil</name>
    <name type="synonym">Bruchus obtectus</name>
    <dbReference type="NCBI Taxonomy" id="200917"/>
    <lineage>
        <taxon>Eukaryota</taxon>
        <taxon>Metazoa</taxon>
        <taxon>Ecdysozoa</taxon>
        <taxon>Arthropoda</taxon>
        <taxon>Hexapoda</taxon>
        <taxon>Insecta</taxon>
        <taxon>Pterygota</taxon>
        <taxon>Neoptera</taxon>
        <taxon>Endopterygota</taxon>
        <taxon>Coleoptera</taxon>
        <taxon>Polyphaga</taxon>
        <taxon>Cucujiformia</taxon>
        <taxon>Chrysomeloidea</taxon>
        <taxon>Chrysomelidae</taxon>
        <taxon>Bruchinae</taxon>
        <taxon>Bruchini</taxon>
        <taxon>Acanthoscelides</taxon>
    </lineage>
</organism>
<keyword evidence="3" id="KW-1185">Reference proteome</keyword>
<evidence type="ECO:0000313" key="3">
    <source>
        <dbReference type="Proteomes" id="UP001152888"/>
    </source>
</evidence>
<reference evidence="2" key="1">
    <citation type="submission" date="2022-03" db="EMBL/GenBank/DDBJ databases">
        <authorList>
            <person name="Sayadi A."/>
        </authorList>
    </citation>
    <scope>NUCLEOTIDE SEQUENCE</scope>
</reference>
<accession>A0A9P0LN31</accession>
<protein>
    <submittedName>
        <fullName evidence="2">Uncharacterized protein</fullName>
    </submittedName>
</protein>
<dbReference type="Proteomes" id="UP001152888">
    <property type="component" value="Unassembled WGS sequence"/>
</dbReference>
<evidence type="ECO:0000313" key="2">
    <source>
        <dbReference type="EMBL" id="CAH1999976.1"/>
    </source>
</evidence>
<gene>
    <name evidence="2" type="ORF">ACAOBT_LOCUS25277</name>
</gene>
<name>A0A9P0LN31_ACAOB</name>
<proteinExistence type="predicted"/>